<feature type="compositionally biased region" description="Low complexity" evidence="1">
    <location>
        <begin position="8"/>
        <end position="19"/>
    </location>
</feature>
<keyword evidence="4" id="KW-1185">Reference proteome</keyword>
<evidence type="ECO:0000313" key="4">
    <source>
        <dbReference type="Proteomes" id="UP000823674"/>
    </source>
</evidence>
<dbReference type="PANTHER" id="PTHR33132">
    <property type="entry name" value="OSJNBB0118P14.9 PROTEIN"/>
    <property type="match status" value="1"/>
</dbReference>
<comment type="caution">
    <text evidence="3">The sequence shown here is derived from an EMBL/GenBank/DDBJ whole genome shotgun (WGS) entry which is preliminary data.</text>
</comment>
<reference evidence="3 4" key="1">
    <citation type="submission" date="2021-03" db="EMBL/GenBank/DDBJ databases">
        <authorList>
            <person name="King G.J."/>
            <person name="Bancroft I."/>
            <person name="Baten A."/>
            <person name="Bloomfield J."/>
            <person name="Borpatragohain P."/>
            <person name="He Z."/>
            <person name="Irish N."/>
            <person name="Irwin J."/>
            <person name="Liu K."/>
            <person name="Mauleon R.P."/>
            <person name="Moore J."/>
            <person name="Morris R."/>
            <person name="Ostergaard L."/>
            <person name="Wang B."/>
            <person name="Wells R."/>
        </authorList>
    </citation>
    <scope>NUCLEOTIDE SEQUENCE [LARGE SCALE GENOMIC DNA]</scope>
    <source>
        <strain evidence="3">R-o-18</strain>
        <tissue evidence="3">Leaf</tissue>
    </source>
</reference>
<dbReference type="PANTHER" id="PTHR33132:SF92">
    <property type="entry name" value="SERINE-RICH PROTEIN"/>
    <property type="match status" value="1"/>
</dbReference>
<proteinExistence type="predicted"/>
<keyword evidence="2" id="KW-0812">Transmembrane</keyword>
<evidence type="ECO:0000256" key="1">
    <source>
        <dbReference type="SAM" id="MobiDB-lite"/>
    </source>
</evidence>
<keyword evidence="2" id="KW-0472">Membrane</keyword>
<evidence type="ECO:0000313" key="3">
    <source>
        <dbReference type="EMBL" id="KAG5390476.1"/>
    </source>
</evidence>
<evidence type="ECO:0000256" key="2">
    <source>
        <dbReference type="SAM" id="Phobius"/>
    </source>
</evidence>
<sequence>MNDKTEIEATMESTAAASTGGLSRQTSITKTNCLCSPTTHPGSFRCRLHRTPSLQRTKSVEATNVLQDSMAKPGASSTGDEPAKPIIFLDRTPKQVKLVDSQPPVFEIGSLQIFSIWMASRIVTFLFFISSLCLVFIGFMYYLRVCKTFKLTRC</sequence>
<dbReference type="EMBL" id="JADBGQ010000007">
    <property type="protein sequence ID" value="KAG5390476.1"/>
    <property type="molecule type" value="Genomic_DNA"/>
</dbReference>
<protein>
    <submittedName>
        <fullName evidence="3">Uncharacterized protein</fullName>
    </submittedName>
</protein>
<dbReference type="Proteomes" id="UP000823674">
    <property type="component" value="Chromosome A08"/>
</dbReference>
<gene>
    <name evidence="3" type="primary">A08p034950.1_BraROA</name>
    <name evidence="3" type="ORF">IGI04_032017</name>
</gene>
<accession>A0ABQ7LXQ2</accession>
<feature type="transmembrane region" description="Helical" evidence="2">
    <location>
        <begin position="122"/>
        <end position="143"/>
    </location>
</feature>
<organism evidence="3 4">
    <name type="scientific">Brassica rapa subsp. trilocularis</name>
    <dbReference type="NCBI Taxonomy" id="1813537"/>
    <lineage>
        <taxon>Eukaryota</taxon>
        <taxon>Viridiplantae</taxon>
        <taxon>Streptophyta</taxon>
        <taxon>Embryophyta</taxon>
        <taxon>Tracheophyta</taxon>
        <taxon>Spermatophyta</taxon>
        <taxon>Magnoliopsida</taxon>
        <taxon>eudicotyledons</taxon>
        <taxon>Gunneridae</taxon>
        <taxon>Pentapetalae</taxon>
        <taxon>rosids</taxon>
        <taxon>malvids</taxon>
        <taxon>Brassicales</taxon>
        <taxon>Brassicaceae</taxon>
        <taxon>Brassiceae</taxon>
        <taxon>Brassica</taxon>
    </lineage>
</organism>
<feature type="region of interest" description="Disordered" evidence="1">
    <location>
        <begin position="1"/>
        <end position="23"/>
    </location>
</feature>
<keyword evidence="2" id="KW-1133">Transmembrane helix</keyword>
<name>A0ABQ7LXQ2_BRACM</name>